<comment type="caution">
    <text evidence="5">The sequence shown here is derived from an EMBL/GenBank/DDBJ whole genome shotgun (WGS) entry which is preliminary data.</text>
</comment>
<dbReference type="RefSeq" id="WP_130487478.1">
    <property type="nucleotide sequence ID" value="NZ_CBCSEB010000015.1"/>
</dbReference>
<dbReference type="Pfam" id="PF17836">
    <property type="entry name" value="PglD_N"/>
    <property type="match status" value="1"/>
</dbReference>
<evidence type="ECO:0000256" key="3">
    <source>
        <dbReference type="PIRSR" id="PIRSR620019-2"/>
    </source>
</evidence>
<reference evidence="5 6" key="1">
    <citation type="submission" date="2019-02" db="EMBL/GenBank/DDBJ databases">
        <title>Genomic Encyclopedia of Type Strains, Phase IV (KMG-IV): sequencing the most valuable type-strain genomes for metagenomic binning, comparative biology and taxonomic classification.</title>
        <authorList>
            <person name="Goeker M."/>
        </authorList>
    </citation>
    <scope>NUCLEOTIDE SEQUENCE [LARGE SCALE GENOMIC DNA]</scope>
    <source>
        <strain evidence="5 6">DSM 16618</strain>
    </source>
</reference>
<dbReference type="EMBL" id="SGWZ01000004">
    <property type="protein sequence ID" value="RZS67474.1"/>
    <property type="molecule type" value="Genomic_DNA"/>
</dbReference>
<feature type="domain" description="PglD N-terminal" evidence="4">
    <location>
        <begin position="5"/>
        <end position="84"/>
    </location>
</feature>
<dbReference type="GO" id="GO:0016740">
    <property type="term" value="F:transferase activity"/>
    <property type="evidence" value="ECO:0007669"/>
    <property type="project" value="UniProtKB-KW"/>
</dbReference>
<protein>
    <submittedName>
        <fullName evidence="5">GDP-perosamine N-acetyltransferase</fullName>
    </submittedName>
</protein>
<sequence>MKTYAIFGAGGYGRETIPVARMMLQASLQDNYRLVFVSDTKNAETINGYPLLSKEEFLALTQTEKFFNIAIGDSQTRERISHELIAAGIKPFTITSPSTVIFDANEIGSGAILSPFTTITSNAKIGKFFHANIYSYVAHDCVIGDYVTFAPSVKCNGGVIIEDHAYIGTGAVIKQSMPNRPIVIGAGAIVGMGAVVTKSVPAGATVLGNPAKPLRAL</sequence>
<evidence type="ECO:0000313" key="5">
    <source>
        <dbReference type="EMBL" id="RZS67474.1"/>
    </source>
</evidence>
<evidence type="ECO:0000256" key="1">
    <source>
        <dbReference type="ARBA" id="ARBA00007274"/>
    </source>
</evidence>
<dbReference type="SUPFAM" id="SSF51161">
    <property type="entry name" value="Trimeric LpxA-like enzymes"/>
    <property type="match status" value="1"/>
</dbReference>
<dbReference type="PANTHER" id="PTHR43300:SF7">
    <property type="entry name" value="UDP-N-ACETYLBACILLOSAMINE N-ACETYLTRANSFERASE"/>
    <property type="match status" value="1"/>
</dbReference>
<dbReference type="Gene3D" id="2.160.10.10">
    <property type="entry name" value="Hexapeptide repeat proteins"/>
    <property type="match status" value="1"/>
</dbReference>
<dbReference type="PANTHER" id="PTHR43300">
    <property type="entry name" value="ACETYLTRANSFERASE"/>
    <property type="match status" value="1"/>
</dbReference>
<dbReference type="CDD" id="cd03360">
    <property type="entry name" value="LbH_AT_putative"/>
    <property type="match status" value="1"/>
</dbReference>
<evidence type="ECO:0000259" key="4">
    <source>
        <dbReference type="Pfam" id="PF17836"/>
    </source>
</evidence>
<dbReference type="InterPro" id="IPR050179">
    <property type="entry name" value="Trans_hexapeptide_repeat"/>
</dbReference>
<accession>A0A4Q7MH28</accession>
<gene>
    <name evidence="5" type="ORF">EV679_2695</name>
</gene>
<evidence type="ECO:0000313" key="6">
    <source>
        <dbReference type="Proteomes" id="UP000292039"/>
    </source>
</evidence>
<organism evidence="5 6">
    <name type="scientific">Kerstersia gyiorum</name>
    <dbReference type="NCBI Taxonomy" id="206506"/>
    <lineage>
        <taxon>Bacteria</taxon>
        <taxon>Pseudomonadati</taxon>
        <taxon>Pseudomonadota</taxon>
        <taxon>Betaproteobacteria</taxon>
        <taxon>Burkholderiales</taxon>
        <taxon>Alcaligenaceae</taxon>
        <taxon>Kerstersia</taxon>
    </lineage>
</organism>
<dbReference type="Gene3D" id="3.40.50.20">
    <property type="match status" value="1"/>
</dbReference>
<dbReference type="InterPro" id="IPR020019">
    <property type="entry name" value="AcTrfase_PglD-like"/>
</dbReference>
<dbReference type="InterPro" id="IPR011004">
    <property type="entry name" value="Trimer_LpxA-like_sf"/>
</dbReference>
<feature type="site" description="Increases basicity of active site His" evidence="2">
    <location>
        <position position="140"/>
    </location>
</feature>
<evidence type="ECO:0000256" key="2">
    <source>
        <dbReference type="PIRSR" id="PIRSR620019-1"/>
    </source>
</evidence>
<feature type="binding site" evidence="3">
    <location>
        <position position="72"/>
    </location>
    <ligand>
        <name>substrate</name>
    </ligand>
</feature>
<dbReference type="InterPro" id="IPR041561">
    <property type="entry name" value="PglD_N"/>
</dbReference>
<dbReference type="AlphaFoldDB" id="A0A4Q7MH28"/>
<keyword evidence="5" id="KW-0808">Transferase</keyword>
<proteinExistence type="inferred from homology"/>
<name>A0A4Q7MH28_9BURK</name>
<dbReference type="Proteomes" id="UP000292039">
    <property type="component" value="Unassembled WGS sequence"/>
</dbReference>
<dbReference type="NCBIfam" id="TIGR03570">
    <property type="entry name" value="NeuD_NnaD"/>
    <property type="match status" value="1"/>
</dbReference>
<comment type="similarity">
    <text evidence="1">Belongs to the transferase hexapeptide repeat family.</text>
</comment>
<feature type="active site" description="Proton acceptor" evidence="2">
    <location>
        <position position="139"/>
    </location>
</feature>